<sequence>MSDKLKIALFGFILISSLLFSIGNDYLSNRFTKPDEKNRVINDLNTEGFKLIAESEKLELWFDEKNYSIRILNKESGYLWGLVDSENLSGMNNIWKGIASSVLTIEYFDDNALNYLLSISDKSVIKKYSKLENGIKIEANYESLAIKLKLYIYLNDDHIEFYIPYESIDEKGNFKLASIYIAPFLGAVRENKKSGYIFIPDGPGALIRFSKSSLNSSMFEKRIYGKDYSIDNLREVSDLKASRPNDFLREEPSIYMPVFGIVHGVNQNAIFGRIISGAEYSSIVAYPSGVISPFYWASFKFIYRQKYLQPTTRSGNGIQVPQKLKNKLDVRYRVYFLTGEQASYVGMAKFYRNILVKEGVLVKKPKSGNIPLSLDFVVSELEKKVLGFNSIKVTTYKYIEKCIDYFKHLGVNKLNIFLEGWQERGRSGNKISKFSFEKSVGGKDGLLSLYKKFNDNDIKIYLVENVTKVTQQQININKEAGTNLSQSLIYEDKNNRDLWFFRSYYTNIKLSSDYLKEKALKMNELGIKNLALKDYGIKLYGELIVDNEIYRNQAKELIVKTIANISKNTNISFFNANDYLWKYTDSIINIPMNNSQYLYETDTVPFLQILLSGYIEYFVPFMNDGFFSKLDVLKAIDFGAYPNFILTEIDNYYLSKTPLWYYPSTKFEDWKNSTVDIYKEINKALKHVRGFSISDRDVIAPGIVLVSYENGVSFLINYTENKYEYGNFTVLPESWILISKGEDKYE</sequence>
<dbReference type="STRING" id="484019.THA_1935"/>
<proteinExistence type="predicted"/>
<name>B7IED1_THEAB</name>
<dbReference type="InterPro" id="IPR043751">
    <property type="entry name" value="DUF5696"/>
</dbReference>
<reference evidence="1 2" key="1">
    <citation type="journal article" date="2009" name="J. Bacteriol.">
        <title>The genome of Thermosipho africanus TCF52B: lateral genetic connections to the Firmicutes and Archaea.</title>
        <authorList>
            <person name="Nesboe C.L."/>
            <person name="Bapteste E."/>
            <person name="Curtis B."/>
            <person name="Dahle H."/>
            <person name="Lopez P."/>
            <person name="Macleod D."/>
            <person name="Dlutek M."/>
            <person name="Bowman S."/>
            <person name="Zhaxybayeva O."/>
            <person name="Birkeland N.-K."/>
            <person name="Doolittle W.F."/>
        </authorList>
    </citation>
    <scope>NUCLEOTIDE SEQUENCE [LARGE SCALE GENOMIC DNA]</scope>
    <source>
        <strain evidence="1 2">TCF52B</strain>
    </source>
</reference>
<dbReference type="HOGENOM" id="CLU_014011_0_0_0"/>
<protein>
    <submittedName>
        <fullName evidence="1">Uncharacterized protein</fullName>
    </submittedName>
</protein>
<dbReference type="EMBL" id="CP001185">
    <property type="protein sequence ID" value="ACJ76358.1"/>
    <property type="molecule type" value="Genomic_DNA"/>
</dbReference>
<accession>B7IED1</accession>
<dbReference type="eggNOG" id="COG3420">
    <property type="taxonomic scope" value="Bacteria"/>
</dbReference>
<dbReference type="AlphaFoldDB" id="B7IED1"/>
<dbReference type="KEGG" id="taf:THA_1935"/>
<keyword evidence="2" id="KW-1185">Reference proteome</keyword>
<evidence type="ECO:0000313" key="2">
    <source>
        <dbReference type="Proteomes" id="UP000002453"/>
    </source>
</evidence>
<evidence type="ECO:0000313" key="1">
    <source>
        <dbReference type="EMBL" id="ACJ76358.1"/>
    </source>
</evidence>
<gene>
    <name evidence="1" type="ordered locus">THA_1935</name>
</gene>
<dbReference type="OrthoDB" id="9793135at2"/>
<dbReference type="RefSeq" id="WP_012580490.1">
    <property type="nucleotide sequence ID" value="NC_011653.1"/>
</dbReference>
<dbReference type="Pfam" id="PF18952">
    <property type="entry name" value="DUF5696"/>
    <property type="match status" value="1"/>
</dbReference>
<dbReference type="Proteomes" id="UP000002453">
    <property type="component" value="Chromosome"/>
</dbReference>
<organism evidence="1 2">
    <name type="scientific">Thermosipho africanus (strain TCF52B)</name>
    <dbReference type="NCBI Taxonomy" id="484019"/>
    <lineage>
        <taxon>Bacteria</taxon>
        <taxon>Thermotogati</taxon>
        <taxon>Thermotogota</taxon>
        <taxon>Thermotogae</taxon>
        <taxon>Thermotogales</taxon>
        <taxon>Fervidobacteriaceae</taxon>
        <taxon>Thermosipho</taxon>
    </lineage>
</organism>